<organism evidence="1">
    <name type="scientific">Myoviridae sp. ctj3P51</name>
    <dbReference type="NCBI Taxonomy" id="2826687"/>
    <lineage>
        <taxon>Viruses</taxon>
        <taxon>Duplodnaviria</taxon>
        <taxon>Heunggongvirae</taxon>
        <taxon>Uroviricota</taxon>
        <taxon>Caudoviricetes</taxon>
    </lineage>
</organism>
<dbReference type="EMBL" id="BK015217">
    <property type="protein sequence ID" value="DAD96435.1"/>
    <property type="molecule type" value="Genomic_DNA"/>
</dbReference>
<reference evidence="1" key="1">
    <citation type="journal article" date="2021" name="Proc. Natl. Acad. Sci. U.S.A.">
        <title>A Catalog of Tens of Thousands of Viruses from Human Metagenomes Reveals Hidden Associations with Chronic Diseases.</title>
        <authorList>
            <person name="Tisza M.J."/>
            <person name="Buck C.B."/>
        </authorList>
    </citation>
    <scope>NUCLEOTIDE SEQUENCE</scope>
    <source>
        <strain evidence="1">Ctj3P51</strain>
    </source>
</reference>
<accession>A0A8S5NQW3</accession>
<proteinExistence type="predicted"/>
<protein>
    <submittedName>
        <fullName evidence="1">Uncharacterized protein</fullName>
    </submittedName>
</protein>
<sequence length="82" mass="9287">MPMTSPFEWYDKHFGEIEIANPVSRTRMKGEVIATSDSKMLVRLKQTRQRIVVIAVELDPDSIGLRTVRSLTVKVCPPEPCS</sequence>
<evidence type="ECO:0000313" key="1">
    <source>
        <dbReference type="EMBL" id="DAD96435.1"/>
    </source>
</evidence>
<name>A0A8S5NQW3_9CAUD</name>